<evidence type="ECO:0000313" key="1">
    <source>
        <dbReference type="EMBL" id="MEX3748162.1"/>
    </source>
</evidence>
<keyword evidence="2" id="KW-1185">Reference proteome</keyword>
<name>A0ABV3W4X2_9BACI</name>
<protein>
    <submittedName>
        <fullName evidence="1">Uncharacterized protein</fullName>
    </submittedName>
</protein>
<dbReference type="EMBL" id="JBFRHK010000025">
    <property type="protein sequence ID" value="MEX3748162.1"/>
    <property type="molecule type" value="Genomic_DNA"/>
</dbReference>
<gene>
    <name evidence="1" type="ORF">AB1300_24095</name>
</gene>
<reference evidence="1 2" key="1">
    <citation type="submission" date="2024-07" db="EMBL/GenBank/DDBJ databases">
        <title>Characterization of a bacterium isolated from hydrolysated instant sea cucumber by whole-genome sequencing and metabolomics.</title>
        <authorList>
            <person name="Luo X."/>
            <person name="Zhang Z."/>
            <person name="Zheng Z."/>
            <person name="Zhang W."/>
            <person name="Ming T."/>
            <person name="Jiao L."/>
            <person name="Su X."/>
            <person name="Kong F."/>
            <person name="Xu J."/>
        </authorList>
    </citation>
    <scope>NUCLEOTIDE SEQUENCE [LARGE SCALE GENOMIC DNA]</scope>
    <source>
        <strain evidence="1 2">XL-2024</strain>
    </source>
</reference>
<organism evidence="1 2">
    <name type="scientific">Lysinibacillus xylanilyticus</name>
    <dbReference type="NCBI Taxonomy" id="582475"/>
    <lineage>
        <taxon>Bacteria</taxon>
        <taxon>Bacillati</taxon>
        <taxon>Bacillota</taxon>
        <taxon>Bacilli</taxon>
        <taxon>Bacillales</taxon>
        <taxon>Bacillaceae</taxon>
        <taxon>Lysinibacillus</taxon>
    </lineage>
</organism>
<comment type="caution">
    <text evidence="1">The sequence shown here is derived from an EMBL/GenBank/DDBJ whole genome shotgun (WGS) entry which is preliminary data.</text>
</comment>
<dbReference type="Proteomes" id="UP001558534">
    <property type="component" value="Unassembled WGS sequence"/>
</dbReference>
<dbReference type="RefSeq" id="WP_263297627.1">
    <property type="nucleotide sequence ID" value="NZ_JBFRHK010000025.1"/>
</dbReference>
<evidence type="ECO:0000313" key="2">
    <source>
        <dbReference type="Proteomes" id="UP001558534"/>
    </source>
</evidence>
<proteinExistence type="predicted"/>
<accession>A0ABV3W4X2</accession>
<sequence length="43" mass="5289">MMKINDELLERLGTYFVYHSVYENYGITFENFVERWLRGILEV</sequence>